<dbReference type="EMBL" id="QGKY02000246">
    <property type="protein sequence ID" value="KAF2587181.1"/>
    <property type="molecule type" value="Genomic_DNA"/>
</dbReference>
<protein>
    <submittedName>
        <fullName evidence="2">Uncharacterized protein</fullName>
    </submittedName>
</protein>
<organism evidence="2">
    <name type="scientific">Brassica cretica</name>
    <name type="common">Mustard</name>
    <dbReference type="NCBI Taxonomy" id="69181"/>
    <lineage>
        <taxon>Eukaryota</taxon>
        <taxon>Viridiplantae</taxon>
        <taxon>Streptophyta</taxon>
        <taxon>Embryophyta</taxon>
        <taxon>Tracheophyta</taxon>
        <taxon>Spermatophyta</taxon>
        <taxon>Magnoliopsida</taxon>
        <taxon>eudicotyledons</taxon>
        <taxon>Gunneridae</taxon>
        <taxon>Pentapetalae</taxon>
        <taxon>rosids</taxon>
        <taxon>malvids</taxon>
        <taxon>Brassicales</taxon>
        <taxon>Brassicaceae</taxon>
        <taxon>Brassiceae</taxon>
        <taxon>Brassica</taxon>
    </lineage>
</organism>
<evidence type="ECO:0000313" key="2">
    <source>
        <dbReference type="EMBL" id="KAF2587181.1"/>
    </source>
</evidence>
<comment type="caution">
    <text evidence="2">The sequence shown here is derived from an EMBL/GenBank/DDBJ whole genome shotgun (WGS) entry which is preliminary data.</text>
</comment>
<gene>
    <name evidence="2" type="ORF">F2Q70_00036480</name>
</gene>
<accession>A0A8S9JYX0</accession>
<reference evidence="2" key="1">
    <citation type="submission" date="2019-12" db="EMBL/GenBank/DDBJ databases">
        <title>Genome sequencing and annotation of Brassica cretica.</title>
        <authorList>
            <person name="Studholme D.J."/>
            <person name="Sarris P.F."/>
        </authorList>
    </citation>
    <scope>NUCLEOTIDE SEQUENCE</scope>
    <source>
        <strain evidence="2">PFS-102/07</strain>
        <tissue evidence="2">Leaf</tissue>
    </source>
</reference>
<proteinExistence type="predicted"/>
<sequence>MLDSYLTNALAALASSSDPGLKRVIPVEFIEHPSIGPPIVVNLIEGQDDKEEEVTIQPQSEQSDYGCDTP</sequence>
<evidence type="ECO:0000256" key="1">
    <source>
        <dbReference type="SAM" id="MobiDB-lite"/>
    </source>
</evidence>
<dbReference type="AlphaFoldDB" id="A0A8S9JYX0"/>
<name>A0A8S9JYX0_BRACR</name>
<feature type="region of interest" description="Disordered" evidence="1">
    <location>
        <begin position="48"/>
        <end position="70"/>
    </location>
</feature>